<dbReference type="Proteomes" id="UP000523795">
    <property type="component" value="Unassembled WGS sequence"/>
</dbReference>
<protein>
    <submittedName>
        <fullName evidence="1">Uncharacterized protein</fullName>
    </submittedName>
</protein>
<organism evidence="1 2">
    <name type="scientific">Arthrobacter deserti</name>
    <dbReference type="NCBI Taxonomy" id="1742687"/>
    <lineage>
        <taxon>Bacteria</taxon>
        <taxon>Bacillati</taxon>
        <taxon>Actinomycetota</taxon>
        <taxon>Actinomycetes</taxon>
        <taxon>Micrococcales</taxon>
        <taxon>Micrococcaceae</taxon>
        <taxon>Arthrobacter</taxon>
    </lineage>
</organism>
<name>A0ABX1JMJ7_9MICC</name>
<proteinExistence type="predicted"/>
<gene>
    <name evidence="1" type="ORF">HER39_02415</name>
</gene>
<sequence>MPAQLFRNRVAGAAMTTILFLGHAAEPVAADAEASLQPGPQGVSSGIWGAVATTAAQAPYGNGPLALRFNASLLAPPPPQFFTLGNTGTLRLTAATFTVTATTGTAVLEVCSTAWNETNNTCPQGTITEVVRSGTAPRSASISPVNGGGTIRARARITSAIVSASDVGISVSVNRAQVRAATVANQ</sequence>
<keyword evidence="2" id="KW-1185">Reference proteome</keyword>
<comment type="caution">
    <text evidence="1">The sequence shown here is derived from an EMBL/GenBank/DDBJ whole genome shotgun (WGS) entry which is preliminary data.</text>
</comment>
<evidence type="ECO:0000313" key="1">
    <source>
        <dbReference type="EMBL" id="NKX49451.1"/>
    </source>
</evidence>
<reference evidence="1 2" key="1">
    <citation type="submission" date="2020-04" db="EMBL/GenBank/DDBJ databases">
        <authorList>
            <person name="Liu S."/>
        </authorList>
    </citation>
    <scope>NUCLEOTIDE SEQUENCE [LARGE SCALE GENOMIC DNA]</scope>
    <source>
        <strain evidence="1 2">CGMCC 1.15091</strain>
    </source>
</reference>
<accession>A0ABX1JMJ7</accession>
<evidence type="ECO:0000313" key="2">
    <source>
        <dbReference type="Proteomes" id="UP000523795"/>
    </source>
</evidence>
<dbReference type="EMBL" id="JAAZSR010000018">
    <property type="protein sequence ID" value="NKX49451.1"/>
    <property type="molecule type" value="Genomic_DNA"/>
</dbReference>